<evidence type="ECO:0000313" key="3">
    <source>
        <dbReference type="EMBL" id="MCC9644275.1"/>
    </source>
</evidence>
<keyword evidence="2" id="KW-1133">Transmembrane helix</keyword>
<feature type="transmembrane region" description="Helical" evidence="2">
    <location>
        <begin position="12"/>
        <end position="33"/>
    </location>
</feature>
<feature type="compositionally biased region" description="Low complexity" evidence="1">
    <location>
        <begin position="474"/>
        <end position="492"/>
    </location>
</feature>
<comment type="caution">
    <text evidence="3">The sequence shown here is derived from an EMBL/GenBank/DDBJ whole genome shotgun (WGS) entry which is preliminary data.</text>
</comment>
<sequence>MHERTMRAVARSLFVACCAVPTCITMMVIMVLWSPWYHAKCVRATEASLALQTGLDIRIGDLERINPTTWQLEDVQLRDNETKRSIGRVRIVSWVQEDDRTIVRLSQPEIRAEFLNDVWDLVHDRFLCRPEHTLNPIRVAADDLTVISERSQVTIRDFDGRILPGENEIAAILHCLPAGERPDVEPMEIEIRRHRGDANPSTSVSLRTGELKAPLAWLSGYDPRILKLGDEATFHGAAKLSQVAGPTGLVWMLDLSSARIEQVDLSRLTEFLPHRMTGRGELQLNRCQIVRGGVVDIDGTLQITRGWVSASLLPRLAEDLGCQLTTAIAEDFQFDLLAIDFDLYDGKLSIEGLCNSQRGYEKMPPGTMLCAAGQPIVLTGPQHVAATQVMRLFASPHSVSVPVSGQTMEMLWLLQPPRGPLTIQDSIGHLPNGQLRSGALPSEAASATTGDVDGVAPRVSARIRGFQSVPPRDAAAPASNEPANSARANSAPVNGAPATPGYW</sequence>
<protein>
    <recommendedName>
        <fullName evidence="5">AsmA-like C-terminal domain-containing protein</fullName>
    </recommendedName>
</protein>
<dbReference type="Proteomes" id="UP001430306">
    <property type="component" value="Unassembled WGS sequence"/>
</dbReference>
<evidence type="ECO:0000313" key="4">
    <source>
        <dbReference type="Proteomes" id="UP001430306"/>
    </source>
</evidence>
<gene>
    <name evidence="3" type="ORF">LOC71_18515</name>
</gene>
<organism evidence="3 4">
    <name type="scientific">Rhodopirellula halodulae</name>
    <dbReference type="NCBI Taxonomy" id="2894198"/>
    <lineage>
        <taxon>Bacteria</taxon>
        <taxon>Pseudomonadati</taxon>
        <taxon>Planctomycetota</taxon>
        <taxon>Planctomycetia</taxon>
        <taxon>Pirellulales</taxon>
        <taxon>Pirellulaceae</taxon>
        <taxon>Rhodopirellula</taxon>
    </lineage>
</organism>
<keyword evidence="4" id="KW-1185">Reference proteome</keyword>
<feature type="region of interest" description="Disordered" evidence="1">
    <location>
        <begin position="432"/>
        <end position="453"/>
    </location>
</feature>
<dbReference type="EMBL" id="JAJKFW010000025">
    <property type="protein sequence ID" value="MCC9644275.1"/>
    <property type="molecule type" value="Genomic_DNA"/>
</dbReference>
<evidence type="ECO:0008006" key="5">
    <source>
        <dbReference type="Google" id="ProtNLM"/>
    </source>
</evidence>
<name>A0ABS8NL51_9BACT</name>
<proteinExistence type="predicted"/>
<accession>A0ABS8NL51</accession>
<dbReference type="RefSeq" id="WP_230275442.1">
    <property type="nucleotide sequence ID" value="NZ_JAJKFW010000025.1"/>
</dbReference>
<keyword evidence="2" id="KW-0472">Membrane</keyword>
<evidence type="ECO:0000256" key="1">
    <source>
        <dbReference type="SAM" id="MobiDB-lite"/>
    </source>
</evidence>
<feature type="region of interest" description="Disordered" evidence="1">
    <location>
        <begin position="465"/>
        <end position="503"/>
    </location>
</feature>
<evidence type="ECO:0000256" key="2">
    <source>
        <dbReference type="SAM" id="Phobius"/>
    </source>
</evidence>
<keyword evidence="2" id="KW-0812">Transmembrane</keyword>
<reference evidence="3" key="1">
    <citation type="submission" date="2021-11" db="EMBL/GenBank/DDBJ databases">
        <title>Genome sequence.</title>
        <authorList>
            <person name="Sun Q."/>
        </authorList>
    </citation>
    <scope>NUCLEOTIDE SEQUENCE</scope>
    <source>
        <strain evidence="3">JC740</strain>
    </source>
</reference>